<dbReference type="EMBL" id="KI670073">
    <property type="protein sequence ID" value="ETM97333.1"/>
    <property type="molecule type" value="Genomic_DNA"/>
</dbReference>
<gene>
    <name evidence="1" type="ORF">PPTG_25000</name>
</gene>
<sequence>MSVAPTIDKKEGAVVEDALHAFSPEAMQLVRSIMFALPDFNAELLEQPRE</sequence>
<dbReference type="GeneID" id="20193599"/>
<accession>W2PAU0</accession>
<evidence type="ECO:0000313" key="1">
    <source>
        <dbReference type="EMBL" id="ETM97333.1"/>
    </source>
</evidence>
<proteinExistence type="predicted"/>
<dbReference type="RefSeq" id="XP_008917367.1">
    <property type="nucleotide sequence ID" value="XM_008919119.1"/>
</dbReference>
<organism evidence="1 2">
    <name type="scientific">Phytophthora nicotianae (strain INRA-310)</name>
    <name type="common">Phytophthora parasitica</name>
    <dbReference type="NCBI Taxonomy" id="761204"/>
    <lineage>
        <taxon>Eukaryota</taxon>
        <taxon>Sar</taxon>
        <taxon>Stramenopiles</taxon>
        <taxon>Oomycota</taxon>
        <taxon>Peronosporomycetes</taxon>
        <taxon>Peronosporales</taxon>
        <taxon>Peronosporaceae</taxon>
        <taxon>Phytophthora</taxon>
    </lineage>
</organism>
<reference evidence="2" key="1">
    <citation type="submission" date="2011-12" db="EMBL/GenBank/DDBJ databases">
        <authorList>
            <consortium name="The Broad Institute Genome Sequencing Platform"/>
            <person name="Russ C."/>
            <person name="Tyler B."/>
            <person name="Panabieres F."/>
            <person name="Shan W."/>
            <person name="Tripathy S."/>
            <person name="Grunwald N."/>
            <person name="Machado M."/>
            <person name="Young S.K."/>
            <person name="Zeng Q."/>
            <person name="Gargeya S."/>
            <person name="Fitzgerald M."/>
            <person name="Haas B."/>
            <person name="Abouelleil A."/>
            <person name="Alvarado L."/>
            <person name="Arachchi H.M."/>
            <person name="Berlin A."/>
            <person name="Chapman S.B."/>
            <person name="Gearin G."/>
            <person name="Goldberg J."/>
            <person name="Griggs A."/>
            <person name="Gujja S."/>
            <person name="Hansen M."/>
            <person name="Heiman D."/>
            <person name="Howarth C."/>
            <person name="Larimer J."/>
            <person name="Lui A."/>
            <person name="MacDonald P.J.P."/>
            <person name="McCowen C."/>
            <person name="Montmayeur A."/>
            <person name="Murphy C."/>
            <person name="Neiman D."/>
            <person name="Pearson M."/>
            <person name="Priest M."/>
            <person name="Roberts A."/>
            <person name="Saif S."/>
            <person name="Shea T."/>
            <person name="Sisk P."/>
            <person name="Stolte C."/>
            <person name="Sykes S."/>
            <person name="Wortman J."/>
            <person name="Nusbaum C."/>
            <person name="Birren B."/>
        </authorList>
    </citation>
    <scope>NUCLEOTIDE SEQUENCE [LARGE SCALE GENOMIC DNA]</scope>
    <source>
        <strain evidence="2">INRA-310</strain>
    </source>
</reference>
<dbReference type="Proteomes" id="UP000018817">
    <property type="component" value="Unassembled WGS sequence"/>
</dbReference>
<protein>
    <submittedName>
        <fullName evidence="1">Uncharacterized protein</fullName>
    </submittedName>
</protein>
<feature type="non-terminal residue" evidence="1">
    <location>
        <position position="50"/>
    </location>
</feature>
<dbReference type="AlphaFoldDB" id="W2PAU0"/>
<dbReference type="VEuPathDB" id="FungiDB:PPTG_25000"/>
<name>W2PAU0_PHYN3</name>
<evidence type="ECO:0000313" key="2">
    <source>
        <dbReference type="Proteomes" id="UP000018817"/>
    </source>
</evidence>
<reference evidence="1 2" key="2">
    <citation type="submission" date="2013-11" db="EMBL/GenBank/DDBJ databases">
        <title>The Genome Sequence of Phytophthora parasitica INRA-310.</title>
        <authorList>
            <consortium name="The Broad Institute Genomics Platform"/>
            <person name="Russ C."/>
            <person name="Tyler B."/>
            <person name="Panabieres F."/>
            <person name="Shan W."/>
            <person name="Tripathy S."/>
            <person name="Grunwald N."/>
            <person name="Machado M."/>
            <person name="Johnson C.S."/>
            <person name="Arredondo F."/>
            <person name="Hong C."/>
            <person name="Coffey M."/>
            <person name="Young S.K."/>
            <person name="Zeng Q."/>
            <person name="Gargeya S."/>
            <person name="Fitzgerald M."/>
            <person name="Abouelleil A."/>
            <person name="Alvarado L."/>
            <person name="Chapman S.B."/>
            <person name="Gainer-Dewar J."/>
            <person name="Goldberg J."/>
            <person name="Griggs A."/>
            <person name="Gujja S."/>
            <person name="Hansen M."/>
            <person name="Howarth C."/>
            <person name="Imamovic A."/>
            <person name="Ireland A."/>
            <person name="Larimer J."/>
            <person name="McCowan C."/>
            <person name="Murphy C."/>
            <person name="Pearson M."/>
            <person name="Poon T.W."/>
            <person name="Priest M."/>
            <person name="Roberts A."/>
            <person name="Saif S."/>
            <person name="Shea T."/>
            <person name="Sykes S."/>
            <person name="Wortman J."/>
            <person name="Nusbaum C."/>
            <person name="Birren B."/>
        </authorList>
    </citation>
    <scope>NUCLEOTIDE SEQUENCE [LARGE SCALE GENOMIC DNA]</scope>
    <source>
        <strain evidence="1 2">INRA-310</strain>
    </source>
</reference>